<proteinExistence type="inferred from homology"/>
<dbReference type="InterPro" id="IPR009050">
    <property type="entry name" value="Globin-like_sf"/>
</dbReference>
<gene>
    <name evidence="11" type="ORF">MNBD_GAMMA07-2744</name>
</gene>
<evidence type="ECO:0000256" key="8">
    <source>
        <dbReference type="ARBA" id="ARBA00023014"/>
    </source>
</evidence>
<dbReference type="EMBL" id="UOFF01000221">
    <property type="protein sequence ID" value="VAW56400.1"/>
    <property type="molecule type" value="Genomic_DNA"/>
</dbReference>
<evidence type="ECO:0000256" key="6">
    <source>
        <dbReference type="ARBA" id="ARBA00022982"/>
    </source>
</evidence>
<dbReference type="GO" id="GO:0020037">
    <property type="term" value="F:heme binding"/>
    <property type="evidence" value="ECO:0007669"/>
    <property type="project" value="InterPro"/>
</dbReference>
<dbReference type="Pfam" id="PF00111">
    <property type="entry name" value="Fer2"/>
    <property type="match status" value="1"/>
</dbReference>
<evidence type="ECO:0000256" key="3">
    <source>
        <dbReference type="ARBA" id="ARBA00022617"/>
    </source>
</evidence>
<sequence length="298" mass="34761">MTLFIISYDQQEYECRDNESIIDAALRQGIKIKFSCGKGSCHTCIMQCLKGELPPQSQKGLNDYEIYHQYFLPCCCYPVGHMKIITIPSKITHSSSGNTSLLTDLSSTKNQQFALDAEMWDALNKGKKLKIILDDFYQQVYQDEKLLPFFKNTTKKHSSEKQYSFLRQKFSGEKCYFGDRPKNAHHWMVINNELFDYREDLLIKCLRKHKLPEYLVQRWVKLDETFRTDIVKSTPQPKIINGVVYPLDGLETIKIDEGTLCDSCDRPIEKNEMVRYHLRLGLTYCSNCMTSEKLKQII</sequence>
<dbReference type="CDD" id="cd00454">
    <property type="entry name" value="TrHb1_N"/>
    <property type="match status" value="1"/>
</dbReference>
<comment type="cofactor">
    <cofactor evidence="9">
        <name>[2Fe-2S] cluster</name>
        <dbReference type="ChEBI" id="CHEBI:190135"/>
    </cofactor>
</comment>
<evidence type="ECO:0000256" key="4">
    <source>
        <dbReference type="ARBA" id="ARBA00022714"/>
    </source>
</evidence>
<dbReference type="InterPro" id="IPR036010">
    <property type="entry name" value="2Fe-2S_ferredoxin-like_sf"/>
</dbReference>
<evidence type="ECO:0000256" key="1">
    <source>
        <dbReference type="ARBA" id="ARBA00007874"/>
    </source>
</evidence>
<dbReference type="Pfam" id="PF01152">
    <property type="entry name" value="Bac_globin"/>
    <property type="match status" value="1"/>
</dbReference>
<evidence type="ECO:0000256" key="9">
    <source>
        <dbReference type="ARBA" id="ARBA00034078"/>
    </source>
</evidence>
<keyword evidence="2" id="KW-0813">Transport</keyword>
<dbReference type="Gene3D" id="3.10.20.30">
    <property type="match status" value="1"/>
</dbReference>
<dbReference type="GO" id="GO:0046872">
    <property type="term" value="F:metal ion binding"/>
    <property type="evidence" value="ECO:0007669"/>
    <property type="project" value="UniProtKB-KW"/>
</dbReference>
<dbReference type="GO" id="GO:0051537">
    <property type="term" value="F:2 iron, 2 sulfur cluster binding"/>
    <property type="evidence" value="ECO:0007669"/>
    <property type="project" value="UniProtKB-KW"/>
</dbReference>
<dbReference type="CDD" id="cd00207">
    <property type="entry name" value="fer2"/>
    <property type="match status" value="1"/>
</dbReference>
<dbReference type="InterPro" id="IPR012292">
    <property type="entry name" value="Globin/Proto"/>
</dbReference>
<evidence type="ECO:0000313" key="11">
    <source>
        <dbReference type="EMBL" id="VAW56400.1"/>
    </source>
</evidence>
<name>A0A3B0WV89_9ZZZZ</name>
<dbReference type="PANTHER" id="PTHR43112">
    <property type="entry name" value="FERREDOXIN"/>
    <property type="match status" value="1"/>
</dbReference>
<feature type="domain" description="2Fe-2S ferredoxin-type" evidence="10">
    <location>
        <begin position="1"/>
        <end position="90"/>
    </location>
</feature>
<dbReference type="GO" id="GO:0019825">
    <property type="term" value="F:oxygen binding"/>
    <property type="evidence" value="ECO:0007669"/>
    <property type="project" value="InterPro"/>
</dbReference>
<organism evidence="11">
    <name type="scientific">hydrothermal vent metagenome</name>
    <dbReference type="NCBI Taxonomy" id="652676"/>
    <lineage>
        <taxon>unclassified sequences</taxon>
        <taxon>metagenomes</taxon>
        <taxon>ecological metagenomes</taxon>
    </lineage>
</organism>
<dbReference type="SUPFAM" id="SSF46458">
    <property type="entry name" value="Globin-like"/>
    <property type="match status" value="1"/>
</dbReference>
<dbReference type="InterPro" id="IPR001486">
    <property type="entry name" value="Hemoglobin_trunc"/>
</dbReference>
<evidence type="ECO:0000256" key="2">
    <source>
        <dbReference type="ARBA" id="ARBA00022448"/>
    </source>
</evidence>
<evidence type="ECO:0000259" key="10">
    <source>
        <dbReference type="PROSITE" id="PS51085"/>
    </source>
</evidence>
<dbReference type="PANTHER" id="PTHR43112:SF3">
    <property type="entry name" value="FERREDOXIN-2, CHLOROPLASTIC"/>
    <property type="match status" value="1"/>
</dbReference>
<dbReference type="SUPFAM" id="SSF54292">
    <property type="entry name" value="2Fe-2S ferredoxin-like"/>
    <property type="match status" value="1"/>
</dbReference>
<dbReference type="AlphaFoldDB" id="A0A3B0WV89"/>
<comment type="similarity">
    <text evidence="1">Belongs to the 2Fe2S plant-type ferredoxin family.</text>
</comment>
<keyword evidence="3" id="KW-0349">Heme</keyword>
<reference evidence="11" key="1">
    <citation type="submission" date="2018-06" db="EMBL/GenBank/DDBJ databases">
        <authorList>
            <person name="Zhirakovskaya E."/>
        </authorList>
    </citation>
    <scope>NUCLEOTIDE SEQUENCE</scope>
</reference>
<keyword evidence="4" id="KW-0001">2Fe-2S</keyword>
<keyword evidence="6" id="KW-0249">Electron transport</keyword>
<protein>
    <recommendedName>
        <fullName evidence="10">2Fe-2S ferredoxin-type domain-containing protein</fullName>
    </recommendedName>
</protein>
<keyword evidence="7" id="KW-0408">Iron</keyword>
<dbReference type="PROSITE" id="PS51085">
    <property type="entry name" value="2FE2S_FER_2"/>
    <property type="match status" value="1"/>
</dbReference>
<dbReference type="Gene3D" id="1.10.490.10">
    <property type="entry name" value="Globins"/>
    <property type="match status" value="1"/>
</dbReference>
<dbReference type="InterPro" id="IPR001041">
    <property type="entry name" value="2Fe-2S_ferredoxin-type"/>
</dbReference>
<dbReference type="InterPro" id="IPR012675">
    <property type="entry name" value="Beta-grasp_dom_sf"/>
</dbReference>
<keyword evidence="5" id="KW-0479">Metal-binding</keyword>
<keyword evidence="8" id="KW-0411">Iron-sulfur</keyword>
<accession>A0A3B0WV89</accession>
<evidence type="ECO:0000256" key="7">
    <source>
        <dbReference type="ARBA" id="ARBA00023004"/>
    </source>
</evidence>
<evidence type="ECO:0000256" key="5">
    <source>
        <dbReference type="ARBA" id="ARBA00022723"/>
    </source>
</evidence>